<dbReference type="Proteomes" id="UP000237105">
    <property type="component" value="Unassembled WGS sequence"/>
</dbReference>
<proteinExistence type="predicted"/>
<comment type="caution">
    <text evidence="1">The sequence shown here is derived from an EMBL/GenBank/DDBJ whole genome shotgun (WGS) entry which is preliminary data.</text>
</comment>
<reference evidence="2" key="1">
    <citation type="submission" date="2016-06" db="EMBL/GenBank/DDBJ databases">
        <title>Parallel loss of symbiosis genes in relatives of nitrogen-fixing non-legume Parasponia.</title>
        <authorList>
            <person name="Van Velzen R."/>
            <person name="Holmer R."/>
            <person name="Bu F."/>
            <person name="Rutten L."/>
            <person name="Van Zeijl A."/>
            <person name="Liu W."/>
            <person name="Santuari L."/>
            <person name="Cao Q."/>
            <person name="Sharma T."/>
            <person name="Shen D."/>
            <person name="Roswanjaya Y."/>
            <person name="Wardhani T."/>
            <person name="Kalhor M.S."/>
            <person name="Jansen J."/>
            <person name="Van den Hoogen J."/>
            <person name="Gungor B."/>
            <person name="Hartog M."/>
            <person name="Hontelez J."/>
            <person name="Verver J."/>
            <person name="Yang W.-C."/>
            <person name="Schijlen E."/>
            <person name="Repin R."/>
            <person name="Schilthuizen M."/>
            <person name="Schranz E."/>
            <person name="Heidstra R."/>
            <person name="Miyata K."/>
            <person name="Fedorova E."/>
            <person name="Kohlen W."/>
            <person name="Bisseling T."/>
            <person name="Smit S."/>
            <person name="Geurts R."/>
        </authorList>
    </citation>
    <scope>NUCLEOTIDE SEQUENCE [LARGE SCALE GENOMIC DNA]</scope>
    <source>
        <strain evidence="2">cv. WU1-14</strain>
    </source>
</reference>
<gene>
    <name evidence="1" type="ORF">PanWU01x14_148570</name>
</gene>
<dbReference type="OrthoDB" id="10518098at2759"/>
<protein>
    <submittedName>
        <fullName evidence="1">Uncharacterized protein</fullName>
    </submittedName>
</protein>
<dbReference type="AlphaFoldDB" id="A0A2P5CJ44"/>
<evidence type="ECO:0000313" key="1">
    <source>
        <dbReference type="EMBL" id="PON61071.1"/>
    </source>
</evidence>
<organism evidence="1 2">
    <name type="scientific">Parasponia andersonii</name>
    <name type="common">Sponia andersonii</name>
    <dbReference type="NCBI Taxonomy" id="3476"/>
    <lineage>
        <taxon>Eukaryota</taxon>
        <taxon>Viridiplantae</taxon>
        <taxon>Streptophyta</taxon>
        <taxon>Embryophyta</taxon>
        <taxon>Tracheophyta</taxon>
        <taxon>Spermatophyta</taxon>
        <taxon>Magnoliopsida</taxon>
        <taxon>eudicotyledons</taxon>
        <taxon>Gunneridae</taxon>
        <taxon>Pentapetalae</taxon>
        <taxon>rosids</taxon>
        <taxon>fabids</taxon>
        <taxon>Rosales</taxon>
        <taxon>Cannabaceae</taxon>
        <taxon>Parasponia</taxon>
    </lineage>
</organism>
<sequence>MSLTSVWTGQVIPRLFSKGFNARYGCHTTDTKVELARRALKWRSFWSIVKMVFKLKSSSSLSIRHCFLTLLTLRLRKFTGTRDCLRGTRPKGNSTWRLLKKEHVIEVRNRKILKPDLPPEEKTSYKGPQGVKGELLQSNFLVDKICMSIGYKGKCSPMTKNLWYEAIHPSEEVLSRSPS</sequence>
<evidence type="ECO:0000313" key="2">
    <source>
        <dbReference type="Proteomes" id="UP000237105"/>
    </source>
</evidence>
<accession>A0A2P5CJ44</accession>
<dbReference type="EMBL" id="JXTB01000124">
    <property type="protein sequence ID" value="PON61071.1"/>
    <property type="molecule type" value="Genomic_DNA"/>
</dbReference>
<keyword evidence="2" id="KW-1185">Reference proteome</keyword>
<name>A0A2P5CJ44_PARAD</name>